<protein>
    <recommendedName>
        <fullName evidence="2">Disease resistance protein winged helix domain-containing protein</fullName>
    </recommendedName>
</protein>
<evidence type="ECO:0000313" key="4">
    <source>
        <dbReference type="Proteomes" id="UP000239757"/>
    </source>
</evidence>
<gene>
    <name evidence="3" type="ORF">GOBAR_AA19637</name>
</gene>
<reference evidence="3 4" key="1">
    <citation type="submission" date="2015-01" db="EMBL/GenBank/DDBJ databases">
        <title>Genome of allotetraploid Gossypium barbadense reveals genomic plasticity and fiber elongation in cotton evolution.</title>
        <authorList>
            <person name="Chen X."/>
            <person name="Liu X."/>
            <person name="Zhao B."/>
            <person name="Zheng H."/>
            <person name="Hu Y."/>
            <person name="Lu G."/>
            <person name="Yang C."/>
            <person name="Chen J."/>
            <person name="Shan C."/>
            <person name="Zhang L."/>
            <person name="Zhou Y."/>
            <person name="Wang L."/>
            <person name="Guo W."/>
            <person name="Bai Y."/>
            <person name="Ruan J."/>
            <person name="Shangguan X."/>
            <person name="Mao Y."/>
            <person name="Jiang J."/>
            <person name="Zhu Y."/>
            <person name="Lei J."/>
            <person name="Kang H."/>
            <person name="Chen S."/>
            <person name="He X."/>
            <person name="Wang R."/>
            <person name="Wang Y."/>
            <person name="Chen J."/>
            <person name="Wang L."/>
            <person name="Yu S."/>
            <person name="Wang B."/>
            <person name="Wei J."/>
            <person name="Song S."/>
            <person name="Lu X."/>
            <person name="Gao Z."/>
            <person name="Gu W."/>
            <person name="Deng X."/>
            <person name="Ma D."/>
            <person name="Wang S."/>
            <person name="Liang W."/>
            <person name="Fang L."/>
            <person name="Cai C."/>
            <person name="Zhu X."/>
            <person name="Zhou B."/>
            <person name="Zhang Y."/>
            <person name="Chen Z."/>
            <person name="Xu S."/>
            <person name="Zhu R."/>
            <person name="Wang S."/>
            <person name="Zhang T."/>
            <person name="Zhao G."/>
        </authorList>
    </citation>
    <scope>NUCLEOTIDE SEQUENCE [LARGE SCALE GENOMIC DNA]</scope>
    <source>
        <strain evidence="4">cv. Xinhai21</strain>
        <tissue evidence="3">Leaf</tissue>
    </source>
</reference>
<dbReference type="InterPro" id="IPR032675">
    <property type="entry name" value="LRR_dom_sf"/>
</dbReference>
<name>A0A2P5XCG0_GOSBA</name>
<dbReference type="PANTHER" id="PTHR23155">
    <property type="entry name" value="DISEASE RESISTANCE PROTEIN RP"/>
    <property type="match status" value="1"/>
</dbReference>
<keyword evidence="1" id="KW-0677">Repeat</keyword>
<dbReference type="PANTHER" id="PTHR23155:SF1052">
    <property type="entry name" value="DISEASE RESISTANCE PROTEIN RPM1"/>
    <property type="match status" value="1"/>
</dbReference>
<proteinExistence type="predicted"/>
<dbReference type="AlphaFoldDB" id="A0A2P5XCG0"/>
<dbReference type="OrthoDB" id="690341at2759"/>
<evidence type="ECO:0000313" key="3">
    <source>
        <dbReference type="EMBL" id="PPS01017.1"/>
    </source>
</evidence>
<organism evidence="3 4">
    <name type="scientific">Gossypium barbadense</name>
    <name type="common">Sea Island cotton</name>
    <name type="synonym">Hibiscus barbadensis</name>
    <dbReference type="NCBI Taxonomy" id="3634"/>
    <lineage>
        <taxon>Eukaryota</taxon>
        <taxon>Viridiplantae</taxon>
        <taxon>Streptophyta</taxon>
        <taxon>Embryophyta</taxon>
        <taxon>Tracheophyta</taxon>
        <taxon>Spermatophyta</taxon>
        <taxon>Magnoliopsida</taxon>
        <taxon>eudicotyledons</taxon>
        <taxon>Gunneridae</taxon>
        <taxon>Pentapetalae</taxon>
        <taxon>rosids</taxon>
        <taxon>malvids</taxon>
        <taxon>Malvales</taxon>
        <taxon>Malvaceae</taxon>
        <taxon>Malvoideae</taxon>
        <taxon>Gossypium</taxon>
    </lineage>
</organism>
<dbReference type="Gene3D" id="3.80.10.10">
    <property type="entry name" value="Ribonuclease Inhibitor"/>
    <property type="match status" value="1"/>
</dbReference>
<dbReference type="Pfam" id="PF23559">
    <property type="entry name" value="WHD_DRP"/>
    <property type="match status" value="1"/>
</dbReference>
<dbReference type="InterPro" id="IPR058922">
    <property type="entry name" value="WHD_DRP"/>
</dbReference>
<dbReference type="InterPro" id="IPR044974">
    <property type="entry name" value="Disease_R_plants"/>
</dbReference>
<dbReference type="EMBL" id="KZ665191">
    <property type="protein sequence ID" value="PPS01017.1"/>
    <property type="molecule type" value="Genomic_DNA"/>
</dbReference>
<sequence>MFPVDYVVNCARFIRLWIAEGFVKQQQQQHDATAEDVARQSLTQLINKNLVHVELVDFNGMVRECRVHGLMHELILSKSDELNFFFQTSPTQLTNLNQTARHISIQNIGSNNLSSTIRSSKAHSIIFLRNCRIGKSVAPEILKCKRYKPKSLSELHKLETLDLKRSRLHQLPFEINKLSNLKYFIAYSDTNFQIRQGRVGKVEESKKVGNHQPEIRRWDALCNAIEQMSLHQSLQIISAKEKEPLQLQSMTSPLLLYCLRLQARLEKLPHWISDLKCLVRIRLLWSQLSKIPLNILGELPKLLELFLYKGCNGTQVHFESGYFPALKILILEKLDRLNRLAIDENALHLVEHLFIGSCQQLKMLPSDICHIKCLSVFEVSLMSKEFVRRMLPGVDEDHWKVQNIANVHVYIINTEQQYLAYKLGDSTLLDSLN</sequence>
<dbReference type="GO" id="GO:0098542">
    <property type="term" value="P:defense response to other organism"/>
    <property type="evidence" value="ECO:0007669"/>
    <property type="project" value="TreeGrafter"/>
</dbReference>
<evidence type="ECO:0000256" key="1">
    <source>
        <dbReference type="ARBA" id="ARBA00022737"/>
    </source>
</evidence>
<feature type="domain" description="Disease resistance protein winged helix" evidence="2">
    <location>
        <begin position="1"/>
        <end position="75"/>
    </location>
</feature>
<evidence type="ECO:0000259" key="2">
    <source>
        <dbReference type="Pfam" id="PF23559"/>
    </source>
</evidence>
<dbReference type="SUPFAM" id="SSF52058">
    <property type="entry name" value="L domain-like"/>
    <property type="match status" value="1"/>
</dbReference>
<accession>A0A2P5XCG0</accession>
<dbReference type="Proteomes" id="UP000239757">
    <property type="component" value="Unassembled WGS sequence"/>
</dbReference>